<dbReference type="PROSITE" id="PS51847">
    <property type="entry name" value="SMP"/>
    <property type="match status" value="1"/>
</dbReference>
<protein>
    <recommendedName>
        <fullName evidence="10">SMP-LTD domain-containing protein</fullName>
    </recommendedName>
</protein>
<evidence type="ECO:0000256" key="5">
    <source>
        <dbReference type="ARBA" id="ARBA00022989"/>
    </source>
</evidence>
<dbReference type="PANTHER" id="PTHR13466">
    <property type="entry name" value="TEX2 PROTEIN-RELATED"/>
    <property type="match status" value="1"/>
</dbReference>
<accession>A0A9P4SA99</accession>
<feature type="non-terminal residue" evidence="11">
    <location>
        <position position="483"/>
    </location>
</feature>
<evidence type="ECO:0000313" key="11">
    <source>
        <dbReference type="EMBL" id="KAF2838981.1"/>
    </source>
</evidence>
<dbReference type="Proteomes" id="UP000799429">
    <property type="component" value="Unassembled WGS sequence"/>
</dbReference>
<dbReference type="GO" id="GO:0005789">
    <property type="term" value="C:endoplasmic reticulum membrane"/>
    <property type="evidence" value="ECO:0007669"/>
    <property type="project" value="UniProtKB-SubCell"/>
</dbReference>
<dbReference type="Pfam" id="PF15413">
    <property type="entry name" value="PH_11"/>
    <property type="match status" value="1"/>
</dbReference>
<keyword evidence="3 9" id="KW-0812">Transmembrane</keyword>
<name>A0A9P4SA99_9PEZI</name>
<evidence type="ECO:0000256" key="9">
    <source>
        <dbReference type="SAM" id="Phobius"/>
    </source>
</evidence>
<dbReference type="EMBL" id="MU006095">
    <property type="protein sequence ID" value="KAF2838981.1"/>
    <property type="molecule type" value="Genomic_DNA"/>
</dbReference>
<dbReference type="CDD" id="cd21675">
    <property type="entry name" value="SMP_TEX2"/>
    <property type="match status" value="1"/>
</dbReference>
<comment type="subcellular location">
    <subcellularLocation>
        <location evidence="1">Endoplasmic reticulum membrane</location>
    </subcellularLocation>
</comment>
<dbReference type="GO" id="GO:0008289">
    <property type="term" value="F:lipid binding"/>
    <property type="evidence" value="ECO:0007669"/>
    <property type="project" value="UniProtKB-KW"/>
</dbReference>
<dbReference type="GO" id="GO:0015914">
    <property type="term" value="P:phospholipid transport"/>
    <property type="evidence" value="ECO:0007669"/>
    <property type="project" value="TreeGrafter"/>
</dbReference>
<keyword evidence="5 9" id="KW-1133">Transmembrane helix</keyword>
<gene>
    <name evidence="11" type="ORF">M501DRAFT_934282</name>
</gene>
<feature type="domain" description="SMP-LTD" evidence="10">
    <location>
        <begin position="279"/>
        <end position="470"/>
    </location>
</feature>
<dbReference type="OrthoDB" id="26740at2759"/>
<dbReference type="GO" id="GO:0032865">
    <property type="term" value="C:ERMES complex"/>
    <property type="evidence" value="ECO:0007669"/>
    <property type="project" value="TreeGrafter"/>
</dbReference>
<keyword evidence="6" id="KW-0445">Lipid transport</keyword>
<keyword evidence="7" id="KW-0446">Lipid-binding</keyword>
<keyword evidence="12" id="KW-1185">Reference proteome</keyword>
<sequence>MVTLTSFLTIYIFGGLTFLPLVCVALLYHAYLTCRIRDSAASNAKHKKPLPSELDKLKSLTDWDIGPIGLYQDDLHSRRHSDVAAGYFAVCREFIAGGVNGKPPERTSFTGSVAPTASSSIYQSMYRSFFDRNKTQVSVIDTGAVRSSRKASNLFYIVLRHGHLMLYDDSEQVEVRHVISLALYEVDVYAGGEPIPEGELWIKRNCIRLTRNATSDGMATDLRSLFFFSDNSSEKEDFYHALLSSKEHKPGDIGDSPLPLQFEHRDIVQLIQQLHISGESFQARWLNGLIGRIFLAVYKTSQVENYIRMKITKKIARVPKPAFLSDVSIQKIDMGHSPPYITNPKLKELAVDGELILEADVKYTGEFSLEIAAVARIELGSRFKPREVSLVLALILRKLEGHVLLRIKPPPSNRLWVSFETSPKMELAIEPIVSSRQLTYGFILRAIESRIREVIQETLVLPNWDDVPFLDTSLQDHRGGIWK</sequence>
<evidence type="ECO:0000256" key="6">
    <source>
        <dbReference type="ARBA" id="ARBA00023055"/>
    </source>
</evidence>
<comment type="caution">
    <text evidence="11">The sequence shown here is derived from an EMBL/GenBank/DDBJ whole genome shotgun (WGS) entry which is preliminary data.</text>
</comment>
<dbReference type="InterPro" id="IPR031468">
    <property type="entry name" value="SMP_LBD"/>
</dbReference>
<keyword evidence="2" id="KW-0813">Transport</keyword>
<dbReference type="PANTHER" id="PTHR13466:SF19">
    <property type="entry name" value="NUCLEUS-VACUOLE JUNCTION PROTEIN 2"/>
    <property type="match status" value="1"/>
</dbReference>
<organism evidence="11 12">
    <name type="scientific">Patellaria atrata CBS 101060</name>
    <dbReference type="NCBI Taxonomy" id="1346257"/>
    <lineage>
        <taxon>Eukaryota</taxon>
        <taxon>Fungi</taxon>
        <taxon>Dikarya</taxon>
        <taxon>Ascomycota</taxon>
        <taxon>Pezizomycotina</taxon>
        <taxon>Dothideomycetes</taxon>
        <taxon>Dothideomycetes incertae sedis</taxon>
        <taxon>Patellariales</taxon>
        <taxon>Patellariaceae</taxon>
        <taxon>Patellaria</taxon>
    </lineage>
</organism>
<evidence type="ECO:0000256" key="3">
    <source>
        <dbReference type="ARBA" id="ARBA00022692"/>
    </source>
</evidence>
<evidence type="ECO:0000256" key="2">
    <source>
        <dbReference type="ARBA" id="ARBA00022448"/>
    </source>
</evidence>
<evidence type="ECO:0000313" key="12">
    <source>
        <dbReference type="Proteomes" id="UP000799429"/>
    </source>
</evidence>
<dbReference type="SUPFAM" id="SSF50729">
    <property type="entry name" value="PH domain-like"/>
    <property type="match status" value="1"/>
</dbReference>
<evidence type="ECO:0000259" key="10">
    <source>
        <dbReference type="PROSITE" id="PS51847"/>
    </source>
</evidence>
<proteinExistence type="predicted"/>
<dbReference type="AlphaFoldDB" id="A0A9P4SA99"/>
<dbReference type="GO" id="GO:1990456">
    <property type="term" value="P:mitochondrion-endoplasmic reticulum membrane tethering"/>
    <property type="evidence" value="ECO:0007669"/>
    <property type="project" value="TreeGrafter"/>
</dbReference>
<evidence type="ECO:0000256" key="7">
    <source>
        <dbReference type="ARBA" id="ARBA00023121"/>
    </source>
</evidence>
<keyword evidence="8 9" id="KW-0472">Membrane</keyword>
<feature type="transmembrane region" description="Helical" evidence="9">
    <location>
        <begin position="6"/>
        <end position="28"/>
    </location>
</feature>
<evidence type="ECO:0000256" key="4">
    <source>
        <dbReference type="ARBA" id="ARBA00022824"/>
    </source>
</evidence>
<evidence type="ECO:0000256" key="8">
    <source>
        <dbReference type="ARBA" id="ARBA00023136"/>
    </source>
</evidence>
<evidence type="ECO:0000256" key="1">
    <source>
        <dbReference type="ARBA" id="ARBA00004586"/>
    </source>
</evidence>
<reference evidence="11" key="1">
    <citation type="journal article" date="2020" name="Stud. Mycol.">
        <title>101 Dothideomycetes genomes: a test case for predicting lifestyles and emergence of pathogens.</title>
        <authorList>
            <person name="Haridas S."/>
            <person name="Albert R."/>
            <person name="Binder M."/>
            <person name="Bloem J."/>
            <person name="Labutti K."/>
            <person name="Salamov A."/>
            <person name="Andreopoulos B."/>
            <person name="Baker S."/>
            <person name="Barry K."/>
            <person name="Bills G."/>
            <person name="Bluhm B."/>
            <person name="Cannon C."/>
            <person name="Castanera R."/>
            <person name="Culley D."/>
            <person name="Daum C."/>
            <person name="Ezra D."/>
            <person name="Gonzalez J."/>
            <person name="Henrissat B."/>
            <person name="Kuo A."/>
            <person name="Liang C."/>
            <person name="Lipzen A."/>
            <person name="Lutzoni F."/>
            <person name="Magnuson J."/>
            <person name="Mondo S."/>
            <person name="Nolan M."/>
            <person name="Ohm R."/>
            <person name="Pangilinan J."/>
            <person name="Park H.-J."/>
            <person name="Ramirez L."/>
            <person name="Alfaro M."/>
            <person name="Sun H."/>
            <person name="Tritt A."/>
            <person name="Yoshinaga Y."/>
            <person name="Zwiers L.-H."/>
            <person name="Turgeon B."/>
            <person name="Goodwin S."/>
            <person name="Spatafora J."/>
            <person name="Crous P."/>
            <person name="Grigoriev I."/>
        </authorList>
    </citation>
    <scope>NUCLEOTIDE SEQUENCE</scope>
    <source>
        <strain evidence="11">CBS 101060</strain>
    </source>
</reference>
<keyword evidence="4" id="KW-0256">Endoplasmic reticulum</keyword>